<dbReference type="Gene3D" id="3.30.70.1060">
    <property type="entry name" value="Dimeric alpha+beta barrel"/>
    <property type="match status" value="1"/>
</dbReference>
<proteinExistence type="predicted"/>
<evidence type="ECO:0000313" key="3">
    <source>
        <dbReference type="Proteomes" id="UP000266861"/>
    </source>
</evidence>
<name>A0A397IX76_9GLOM</name>
<feature type="domain" description="YCII-related" evidence="1">
    <location>
        <begin position="50"/>
        <end position="136"/>
    </location>
</feature>
<comment type="caution">
    <text evidence="2">The sequence shown here is derived from an EMBL/GenBank/DDBJ whole genome shotgun (WGS) entry which is preliminary data.</text>
</comment>
<gene>
    <name evidence="2" type="ORF">Glove_134g85</name>
</gene>
<evidence type="ECO:0000313" key="2">
    <source>
        <dbReference type="EMBL" id="RHZ80561.1"/>
    </source>
</evidence>
<dbReference type="InterPro" id="IPR051807">
    <property type="entry name" value="Sec-metab_biosynth-assoc"/>
</dbReference>
<organism evidence="2 3">
    <name type="scientific">Diversispora epigaea</name>
    <dbReference type="NCBI Taxonomy" id="1348612"/>
    <lineage>
        <taxon>Eukaryota</taxon>
        <taxon>Fungi</taxon>
        <taxon>Fungi incertae sedis</taxon>
        <taxon>Mucoromycota</taxon>
        <taxon>Glomeromycotina</taxon>
        <taxon>Glomeromycetes</taxon>
        <taxon>Diversisporales</taxon>
        <taxon>Diversisporaceae</taxon>
        <taxon>Diversispora</taxon>
    </lineage>
</organism>
<dbReference type="InterPro" id="IPR005545">
    <property type="entry name" value="YCII"/>
</dbReference>
<dbReference type="PANTHER" id="PTHR33606">
    <property type="entry name" value="PROTEIN YCII"/>
    <property type="match status" value="1"/>
</dbReference>
<sequence>MLFPSKTAITKAITLFSSNEILINRALLPLPSKIANVKRFSTILHVSKQFLVLATDCADSEARRLSVRPQHLSHAEKSDIVVLGGALLSDHGENNKMIGSVILYEAESEEQVRKEVEQDPYVINNVWESYQIVPFKAAIRKKMI</sequence>
<dbReference type="InterPro" id="IPR011008">
    <property type="entry name" value="Dimeric_a/b-barrel"/>
</dbReference>
<protein>
    <recommendedName>
        <fullName evidence="1">YCII-related domain-containing protein</fullName>
    </recommendedName>
</protein>
<accession>A0A397IX76</accession>
<dbReference type="EMBL" id="PQFF01000125">
    <property type="protein sequence ID" value="RHZ80561.1"/>
    <property type="molecule type" value="Genomic_DNA"/>
</dbReference>
<dbReference type="OrthoDB" id="5519740at2759"/>
<reference evidence="2 3" key="1">
    <citation type="submission" date="2018-08" db="EMBL/GenBank/DDBJ databases">
        <title>Genome and evolution of the arbuscular mycorrhizal fungus Diversispora epigaea (formerly Glomus versiforme) and its bacterial endosymbionts.</title>
        <authorList>
            <person name="Sun X."/>
            <person name="Fei Z."/>
            <person name="Harrison M."/>
        </authorList>
    </citation>
    <scope>NUCLEOTIDE SEQUENCE [LARGE SCALE GENOMIC DNA]</scope>
    <source>
        <strain evidence="2 3">IT104</strain>
    </source>
</reference>
<dbReference type="AlphaFoldDB" id="A0A397IX76"/>
<dbReference type="SUPFAM" id="SSF54909">
    <property type="entry name" value="Dimeric alpha+beta barrel"/>
    <property type="match status" value="1"/>
</dbReference>
<dbReference type="Proteomes" id="UP000266861">
    <property type="component" value="Unassembled WGS sequence"/>
</dbReference>
<evidence type="ECO:0000259" key="1">
    <source>
        <dbReference type="Pfam" id="PF03795"/>
    </source>
</evidence>
<dbReference type="PANTHER" id="PTHR33606:SF3">
    <property type="entry name" value="PROTEIN YCII"/>
    <property type="match status" value="1"/>
</dbReference>
<keyword evidence="3" id="KW-1185">Reference proteome</keyword>
<dbReference type="Pfam" id="PF03795">
    <property type="entry name" value="YCII"/>
    <property type="match status" value="1"/>
</dbReference>